<protein>
    <submittedName>
        <fullName evidence="1">Uncharacterized protein</fullName>
    </submittedName>
</protein>
<dbReference type="GeneID" id="300291789"/>
<gene>
    <name evidence="1" type="ORF">FHU28_001199</name>
</gene>
<reference evidence="1 2" key="1">
    <citation type="submission" date="2020-08" db="EMBL/GenBank/DDBJ databases">
        <title>Sequencing the genomes of 1000 actinobacteria strains.</title>
        <authorList>
            <person name="Klenk H.-P."/>
        </authorList>
    </citation>
    <scope>NUCLEOTIDE SEQUENCE [LARGE SCALE GENOMIC DNA]</scope>
    <source>
        <strain evidence="1 2">DSM 43036</strain>
    </source>
</reference>
<sequence>MISAAGWPDSPLDAVDTAFADLTCDPDPLSLDLDTLAGQLGDDSGLPGGVIALPALRQWLLGHPRACRVRDVVWRELIRRARLDGPAWVITAVALAPPALRRYAGRLHTGWAGDAHDLDAEILTGFLTALRDRVDLARPAPYTALTLVAA</sequence>
<evidence type="ECO:0000313" key="2">
    <source>
        <dbReference type="Proteomes" id="UP000618986"/>
    </source>
</evidence>
<evidence type="ECO:0000313" key="1">
    <source>
        <dbReference type="EMBL" id="MBB5111360.1"/>
    </source>
</evidence>
<name>A0ABR6M7P2_MICEC</name>
<comment type="caution">
    <text evidence="1">The sequence shown here is derived from an EMBL/GenBank/DDBJ whole genome shotgun (WGS) entry which is preliminary data.</text>
</comment>
<proteinExistence type="predicted"/>
<dbReference type="EMBL" id="JACHJC010000001">
    <property type="protein sequence ID" value="MBB5111360.1"/>
    <property type="molecule type" value="Genomic_DNA"/>
</dbReference>
<keyword evidence="2" id="KW-1185">Reference proteome</keyword>
<dbReference type="Proteomes" id="UP000618986">
    <property type="component" value="Unassembled WGS sequence"/>
</dbReference>
<dbReference type="RefSeq" id="WP_376700653.1">
    <property type="nucleotide sequence ID" value="NZ_JACHJC010000001.1"/>
</dbReference>
<accession>A0ABR6M7P2</accession>
<organism evidence="1 2">
    <name type="scientific">Micromonospora echinospora</name>
    <name type="common">Micromonospora purpurea</name>
    <dbReference type="NCBI Taxonomy" id="1877"/>
    <lineage>
        <taxon>Bacteria</taxon>
        <taxon>Bacillati</taxon>
        <taxon>Actinomycetota</taxon>
        <taxon>Actinomycetes</taxon>
        <taxon>Micromonosporales</taxon>
        <taxon>Micromonosporaceae</taxon>
        <taxon>Micromonospora</taxon>
    </lineage>
</organism>